<evidence type="ECO:0000256" key="8">
    <source>
        <dbReference type="ARBA" id="ARBA00022801"/>
    </source>
</evidence>
<dbReference type="PROSITE" id="PS00039">
    <property type="entry name" value="DEAD_ATP_HELICASE"/>
    <property type="match status" value="1"/>
</dbReference>
<evidence type="ECO:0000256" key="6">
    <source>
        <dbReference type="ARBA" id="ARBA00022552"/>
    </source>
</evidence>
<dbReference type="CDD" id="cd18787">
    <property type="entry name" value="SF2_C_DEAD"/>
    <property type="match status" value="1"/>
</dbReference>
<dbReference type="SMART" id="SM00490">
    <property type="entry name" value="HELICc"/>
    <property type="match status" value="1"/>
</dbReference>
<dbReference type="InterPro" id="IPR027417">
    <property type="entry name" value="P-loop_NTPase"/>
</dbReference>
<dbReference type="GO" id="GO:0016787">
    <property type="term" value="F:hydrolase activity"/>
    <property type="evidence" value="ECO:0007669"/>
    <property type="project" value="UniProtKB-KW"/>
</dbReference>
<dbReference type="PANTHER" id="PTHR47958">
    <property type="entry name" value="ATP-DEPENDENT RNA HELICASE DBP3"/>
    <property type="match status" value="1"/>
</dbReference>
<comment type="caution">
    <text evidence="17">The sequence shown here is derived from an EMBL/GenBank/DDBJ whole genome shotgun (WGS) entry which is preliminary data.</text>
</comment>
<dbReference type="SMART" id="SM00054">
    <property type="entry name" value="EFh"/>
    <property type="match status" value="2"/>
</dbReference>
<dbReference type="InterPro" id="IPR011992">
    <property type="entry name" value="EF-hand-dom_pair"/>
</dbReference>
<evidence type="ECO:0000256" key="10">
    <source>
        <dbReference type="ARBA" id="ARBA00022840"/>
    </source>
</evidence>
<name>A0A812ZF29_9DINO</name>
<evidence type="ECO:0000256" key="1">
    <source>
        <dbReference type="ARBA" id="ARBA00004604"/>
    </source>
</evidence>
<keyword evidence="11" id="KW-0539">Nucleus</keyword>
<organism evidence="17 18">
    <name type="scientific">Symbiodinium necroappetens</name>
    <dbReference type="NCBI Taxonomy" id="1628268"/>
    <lineage>
        <taxon>Eukaryota</taxon>
        <taxon>Sar</taxon>
        <taxon>Alveolata</taxon>
        <taxon>Dinophyceae</taxon>
        <taxon>Suessiales</taxon>
        <taxon>Symbiodiniaceae</taxon>
        <taxon>Symbiodinium</taxon>
    </lineage>
</organism>
<feature type="domain" description="Helicase C-terminal" evidence="16">
    <location>
        <begin position="884"/>
        <end position="1032"/>
    </location>
</feature>
<dbReference type="GO" id="GO:0003676">
    <property type="term" value="F:nucleic acid binding"/>
    <property type="evidence" value="ECO:0007669"/>
    <property type="project" value="InterPro"/>
</dbReference>
<dbReference type="InterPro" id="IPR044742">
    <property type="entry name" value="DEAD/DEAH_RhlB"/>
</dbReference>
<dbReference type="CDD" id="cd00268">
    <property type="entry name" value="DEADc"/>
    <property type="match status" value="1"/>
</dbReference>
<dbReference type="InterPro" id="IPR001650">
    <property type="entry name" value="Helicase_C-like"/>
</dbReference>
<dbReference type="GO" id="GO:0003724">
    <property type="term" value="F:RNA helicase activity"/>
    <property type="evidence" value="ECO:0007669"/>
    <property type="project" value="UniProtKB-EC"/>
</dbReference>
<evidence type="ECO:0000256" key="5">
    <source>
        <dbReference type="ARBA" id="ARBA00022517"/>
    </source>
</evidence>
<evidence type="ECO:0000256" key="9">
    <source>
        <dbReference type="ARBA" id="ARBA00022806"/>
    </source>
</evidence>
<dbReference type="SMART" id="SM00487">
    <property type="entry name" value="DEXDc"/>
    <property type="match status" value="1"/>
</dbReference>
<feature type="compositionally biased region" description="Polar residues" evidence="13">
    <location>
        <begin position="570"/>
        <end position="583"/>
    </location>
</feature>
<dbReference type="Proteomes" id="UP000601435">
    <property type="component" value="Unassembled WGS sequence"/>
</dbReference>
<evidence type="ECO:0000256" key="7">
    <source>
        <dbReference type="ARBA" id="ARBA00022741"/>
    </source>
</evidence>
<dbReference type="GO" id="GO:0005509">
    <property type="term" value="F:calcium ion binding"/>
    <property type="evidence" value="ECO:0007669"/>
    <property type="project" value="InterPro"/>
</dbReference>
<feature type="domain" description="EF-hand" evidence="14">
    <location>
        <begin position="519"/>
        <end position="554"/>
    </location>
</feature>
<keyword evidence="18" id="KW-1185">Reference proteome</keyword>
<dbReference type="Pfam" id="PF13499">
    <property type="entry name" value="EF-hand_7"/>
    <property type="match status" value="1"/>
</dbReference>
<dbReference type="Pfam" id="PF00270">
    <property type="entry name" value="DEAD"/>
    <property type="match status" value="1"/>
</dbReference>
<dbReference type="PROSITE" id="PS51194">
    <property type="entry name" value="HELICASE_CTER"/>
    <property type="match status" value="1"/>
</dbReference>
<evidence type="ECO:0000259" key="15">
    <source>
        <dbReference type="PROSITE" id="PS51192"/>
    </source>
</evidence>
<comment type="similarity">
    <text evidence="3">Belongs to the DEAD box helicase family. DDX5/DBP2 subfamily.</text>
</comment>
<dbReference type="OrthoDB" id="5207264at2759"/>
<comment type="subcellular location">
    <subcellularLocation>
        <location evidence="1">Nucleus</location>
        <location evidence="1">Nucleolus</location>
    </subcellularLocation>
</comment>
<evidence type="ECO:0000313" key="17">
    <source>
        <dbReference type="EMBL" id="CAE7822717.1"/>
    </source>
</evidence>
<feature type="domain" description="EF-hand" evidence="14">
    <location>
        <begin position="483"/>
        <end position="518"/>
    </location>
</feature>
<dbReference type="SUPFAM" id="SSF47473">
    <property type="entry name" value="EF-hand"/>
    <property type="match status" value="1"/>
</dbReference>
<dbReference type="Pfam" id="PF00271">
    <property type="entry name" value="Helicase_C"/>
    <property type="match status" value="1"/>
</dbReference>
<dbReference type="InterPro" id="IPR000629">
    <property type="entry name" value="RNA-helicase_DEAD-box_CS"/>
</dbReference>
<evidence type="ECO:0000256" key="2">
    <source>
        <dbReference type="ARBA" id="ARBA00005253"/>
    </source>
</evidence>
<evidence type="ECO:0000256" key="3">
    <source>
        <dbReference type="ARBA" id="ARBA00009334"/>
    </source>
</evidence>
<dbReference type="EC" id="3.6.4.13" evidence="4"/>
<comment type="function">
    <text evidence="12">ATP-dependent RNA helicase required for 60S ribosomal subunit synthesis. Involved in efficient pre-rRNA processing, predominantly at site A3, which is necessary for the normal formation of 25S and 5.8S rRNAs.</text>
</comment>
<keyword evidence="10" id="KW-0067">ATP-binding</keyword>
<dbReference type="PROSITE" id="PS50222">
    <property type="entry name" value="EF_HAND_2"/>
    <property type="match status" value="2"/>
</dbReference>
<evidence type="ECO:0000259" key="14">
    <source>
        <dbReference type="PROSITE" id="PS50222"/>
    </source>
</evidence>
<evidence type="ECO:0000256" key="11">
    <source>
        <dbReference type="ARBA" id="ARBA00023242"/>
    </source>
</evidence>
<keyword evidence="5" id="KW-0690">Ribosome biogenesis</keyword>
<protein>
    <recommendedName>
        <fullName evidence="4">RNA helicase</fullName>
        <ecNumber evidence="4">3.6.4.13</ecNumber>
    </recommendedName>
</protein>
<feature type="region of interest" description="Disordered" evidence="13">
    <location>
        <begin position="435"/>
        <end position="483"/>
    </location>
</feature>
<evidence type="ECO:0000259" key="16">
    <source>
        <dbReference type="PROSITE" id="PS51194"/>
    </source>
</evidence>
<gene>
    <name evidence="17" type="primary">RH46</name>
    <name evidence="17" type="ORF">SNEC2469_LOCUS24498</name>
</gene>
<keyword evidence="7" id="KW-0547">Nucleotide-binding</keyword>
<dbReference type="InterPro" id="IPR011545">
    <property type="entry name" value="DEAD/DEAH_box_helicase_dom"/>
</dbReference>
<dbReference type="GO" id="GO:0005524">
    <property type="term" value="F:ATP binding"/>
    <property type="evidence" value="ECO:0007669"/>
    <property type="project" value="UniProtKB-KW"/>
</dbReference>
<reference evidence="17" key="1">
    <citation type="submission" date="2021-02" db="EMBL/GenBank/DDBJ databases">
        <authorList>
            <person name="Dougan E. K."/>
            <person name="Rhodes N."/>
            <person name="Thang M."/>
            <person name="Chan C."/>
        </authorList>
    </citation>
    <scope>NUCLEOTIDE SEQUENCE</scope>
</reference>
<accession>A0A812ZF29</accession>
<feature type="compositionally biased region" description="Low complexity" evidence="13">
    <location>
        <begin position="455"/>
        <end position="471"/>
    </location>
</feature>
<dbReference type="SUPFAM" id="SSF52540">
    <property type="entry name" value="P-loop containing nucleoside triphosphate hydrolases"/>
    <property type="match status" value="1"/>
</dbReference>
<proteinExistence type="inferred from homology"/>
<evidence type="ECO:0000256" key="13">
    <source>
        <dbReference type="SAM" id="MobiDB-lite"/>
    </source>
</evidence>
<dbReference type="Gene3D" id="1.10.238.10">
    <property type="entry name" value="EF-hand"/>
    <property type="match status" value="1"/>
</dbReference>
<keyword evidence="8" id="KW-0378">Hydrolase</keyword>
<keyword evidence="6" id="KW-0698">rRNA processing</keyword>
<evidence type="ECO:0000256" key="12">
    <source>
        <dbReference type="ARBA" id="ARBA00037449"/>
    </source>
</evidence>
<feature type="region of interest" description="Disordered" evidence="13">
    <location>
        <begin position="566"/>
        <end position="586"/>
    </location>
</feature>
<feature type="region of interest" description="Disordered" evidence="13">
    <location>
        <begin position="1"/>
        <end position="101"/>
    </location>
</feature>
<dbReference type="AlphaFoldDB" id="A0A812ZF29"/>
<comment type="similarity">
    <text evidence="2">Belongs to the centrin family.</text>
</comment>
<evidence type="ECO:0000256" key="4">
    <source>
        <dbReference type="ARBA" id="ARBA00012552"/>
    </source>
</evidence>
<sequence length="1074" mass="115690">MDVARRQPHSWQNGLDARPQPSHQNGIDSLSRLDAGPTQDLVRPRPAPTFANGFDHGHSETSISRGGLGRGLSPPRQSRDTFAGSAGYTESMPGSVSRKMPSTVASPYWFSETFGFAEEAYEKTREKFALTEDVLESKANGRRFHVGPWALISVAELRSQLLAASSGSAVPGGLGLTFSNVCGNAQTMHRDPANVGSVFQVASQFNCLEMNEPGARPEDGVTRYYSDATQGPACAISCPAGTVFRNYFVNGKGQGRGHQLDGLADIAELVGNSKEKYWRMVNGYCLPVDAKSIGRLSSRLKEDEGLSEELRSRLRIGVHWETEVANKDHRVCQVFCSALPVAYAKSTRSQDWEPFGRLVLQGTFEATLAAAALLAFERGQRVKVYLTAVGGGAFGNRTAWIVEAIDRALRIHADSPLDVMLVHFGTVPRGAYADLAKGRKTPKAPKPAESKIDAAPEASKSPAGAAEASPEAPGPPALTRTESGAVSISRAFAKLDTNNDGVILESDMSAVLKQLVPSLTDDDIKAMFAAADSNSDGEVHYTEFAAWVTSEDASSVVGHVMQLAKPDAPSESSRPTPAFSSTAPAEAAVFRMEESRQSDPAVRAQLPSGLSETGGPQVSAIAAGAASQAAADVQVEVRGSGQLPSAWRTWEEVTFPPRVRAPLVSAGFPAPTAIQQHSWPILTAGRDLIGVAKTGSGKTLAFLLPIFARLLESKVDLRGPPAALVLAPTRELACQIEAEAKRFGATAGMRAACLYGGAPKGPQLAELRQRPQLLVATPGRLNDLLEPPPGLSVAVDVKSVRYLVLDEADRMLDMGFEPQIRKIISGLPQDRQTVMFTATWPLSIRRLAADFLRDAAEVRAGEVDELRVNPDITQQVVFCLDMREKEEWLDKILRESGSDQAIVFVNTKRMCEVVSSRTPNSMAIHGDKDQRERDLALGHFKSGTVRVLVATDVAARGLDIKAVKVVVNFDPPNREEDYVHRVGRTGRAGQKGLAWTLLTNEDGAAARSIVCGSAFAQRLALQAFEISGMGMDDDFDFGGDRFGSGREQNDFPRSSFMNDCLRMQQLTDLALVDK</sequence>
<dbReference type="CDD" id="cd00051">
    <property type="entry name" value="EFh"/>
    <property type="match status" value="1"/>
</dbReference>
<evidence type="ECO:0000313" key="18">
    <source>
        <dbReference type="Proteomes" id="UP000601435"/>
    </source>
</evidence>
<dbReference type="Gene3D" id="3.40.50.300">
    <property type="entry name" value="P-loop containing nucleotide triphosphate hydrolases"/>
    <property type="match status" value="2"/>
</dbReference>
<keyword evidence="9" id="KW-0347">Helicase</keyword>
<dbReference type="InterPro" id="IPR014001">
    <property type="entry name" value="Helicase_ATP-bd"/>
</dbReference>
<dbReference type="PROSITE" id="PS51192">
    <property type="entry name" value="HELICASE_ATP_BIND_1"/>
    <property type="match status" value="1"/>
</dbReference>
<dbReference type="InterPro" id="IPR002048">
    <property type="entry name" value="EF_hand_dom"/>
</dbReference>
<feature type="domain" description="Helicase ATP-binding" evidence="15">
    <location>
        <begin position="679"/>
        <end position="858"/>
    </location>
</feature>
<dbReference type="EMBL" id="CAJNJA010047186">
    <property type="protein sequence ID" value="CAE7822717.1"/>
    <property type="molecule type" value="Genomic_DNA"/>
</dbReference>